<accession>A0A382HMT9</accession>
<organism evidence="1">
    <name type="scientific">marine metagenome</name>
    <dbReference type="NCBI Taxonomy" id="408172"/>
    <lineage>
        <taxon>unclassified sequences</taxon>
        <taxon>metagenomes</taxon>
        <taxon>ecological metagenomes</taxon>
    </lineage>
</organism>
<evidence type="ECO:0000313" key="1">
    <source>
        <dbReference type="EMBL" id="SVB87811.1"/>
    </source>
</evidence>
<protein>
    <submittedName>
        <fullName evidence="1">Uncharacterized protein</fullName>
    </submittedName>
</protein>
<dbReference type="EMBL" id="UINC01061826">
    <property type="protein sequence ID" value="SVB87811.1"/>
    <property type="molecule type" value="Genomic_DNA"/>
</dbReference>
<sequence>VAPRRDGIGDHTEYLEHHGRTGQCGGSTGIKRWSNLDHITADQIETSCTANHQLCLDRREATDFRCSGSRRVHWIQTIDIEGQIAGTFTDNTMDLADDRLDAHLVELFHVNHTHTRVVAELPDIKIIEGTPDTDLDGALRIDQLFFNSAPERCTVVKL</sequence>
<name>A0A382HMT9_9ZZZZ</name>
<reference evidence="1" key="1">
    <citation type="submission" date="2018-05" db="EMBL/GenBank/DDBJ databases">
        <authorList>
            <person name="Lanie J.A."/>
            <person name="Ng W.-L."/>
            <person name="Kazmierczak K.M."/>
            <person name="Andrzejewski T.M."/>
            <person name="Davidsen T.M."/>
            <person name="Wayne K.J."/>
            <person name="Tettelin H."/>
            <person name="Glass J.I."/>
            <person name="Rusch D."/>
            <person name="Podicherti R."/>
            <person name="Tsui H.-C.T."/>
            <person name="Winkler M.E."/>
        </authorList>
    </citation>
    <scope>NUCLEOTIDE SEQUENCE</scope>
</reference>
<gene>
    <name evidence="1" type="ORF">METZ01_LOCUS240665</name>
</gene>
<dbReference type="AlphaFoldDB" id="A0A382HMT9"/>
<proteinExistence type="predicted"/>
<feature type="non-terminal residue" evidence="1">
    <location>
        <position position="1"/>
    </location>
</feature>